<feature type="non-terminal residue" evidence="1">
    <location>
        <position position="1"/>
    </location>
</feature>
<reference evidence="1" key="1">
    <citation type="journal article" date="2014" name="Front. Microbiol.">
        <title>High frequency of phylogenetically diverse reductive dehalogenase-homologous genes in deep subseafloor sedimentary metagenomes.</title>
        <authorList>
            <person name="Kawai M."/>
            <person name="Futagami T."/>
            <person name="Toyoda A."/>
            <person name="Takaki Y."/>
            <person name="Nishi S."/>
            <person name="Hori S."/>
            <person name="Arai W."/>
            <person name="Tsubouchi T."/>
            <person name="Morono Y."/>
            <person name="Uchiyama I."/>
            <person name="Ito T."/>
            <person name="Fujiyama A."/>
            <person name="Inagaki F."/>
            <person name="Takami H."/>
        </authorList>
    </citation>
    <scope>NUCLEOTIDE SEQUENCE</scope>
    <source>
        <strain evidence="1">Expedition CK06-06</strain>
    </source>
</reference>
<feature type="non-terminal residue" evidence="1">
    <location>
        <position position="222"/>
    </location>
</feature>
<accession>X1BD55</accession>
<sequence length="222" mass="25302">LREFDWNKQTVIKLTTEFGVSGNEYSDGHKIVGSWGATHAIMLDFDKGTMTKEELLEEQQGWQFDSYVYSSQNHQRKKAKNGKVEPPCDRLRVIIPLAEPITSEFDRQAVEQSFVERYNQNGQEVIDASFMGSARYFAHGTDEVSSFVSGKGPMNWRKIPNLYVKPGKKQGRPSKTENLKLTFRLKDKVKDQHGQIAEVKELEPGTPIYCPFCGDAPHRTND</sequence>
<organism evidence="1">
    <name type="scientific">marine sediment metagenome</name>
    <dbReference type="NCBI Taxonomy" id="412755"/>
    <lineage>
        <taxon>unclassified sequences</taxon>
        <taxon>metagenomes</taxon>
        <taxon>ecological metagenomes</taxon>
    </lineage>
</organism>
<gene>
    <name evidence="1" type="ORF">S01H4_27731</name>
</gene>
<dbReference type="EMBL" id="BART01013617">
    <property type="protein sequence ID" value="GAG79152.1"/>
    <property type="molecule type" value="Genomic_DNA"/>
</dbReference>
<proteinExistence type="predicted"/>
<name>X1BD55_9ZZZZ</name>
<comment type="caution">
    <text evidence="1">The sequence shown here is derived from an EMBL/GenBank/DDBJ whole genome shotgun (WGS) entry which is preliminary data.</text>
</comment>
<dbReference type="AlphaFoldDB" id="X1BD55"/>
<protein>
    <submittedName>
        <fullName evidence="1">Uncharacterized protein</fullName>
    </submittedName>
</protein>
<evidence type="ECO:0000313" key="1">
    <source>
        <dbReference type="EMBL" id="GAG79152.1"/>
    </source>
</evidence>